<evidence type="ECO:0000256" key="2">
    <source>
        <dbReference type="ARBA" id="ARBA00012896"/>
    </source>
</evidence>
<dbReference type="InterPro" id="IPR006096">
    <property type="entry name" value="Glu/Leu/Phe/Val/Trp_DH_C"/>
</dbReference>
<reference evidence="10" key="2">
    <citation type="submission" date="2021-04" db="EMBL/GenBank/DDBJ databases">
        <authorList>
            <person name="Gilroy R."/>
        </authorList>
    </citation>
    <scope>NUCLEOTIDE SEQUENCE</scope>
    <source>
        <strain evidence="10">ChiSjej1B19-5720</strain>
    </source>
</reference>
<organism evidence="10 11">
    <name type="scientific">Candidatus Blautia faecavium</name>
    <dbReference type="NCBI Taxonomy" id="2838487"/>
    <lineage>
        <taxon>Bacteria</taxon>
        <taxon>Bacillati</taxon>
        <taxon>Bacillota</taxon>
        <taxon>Clostridia</taxon>
        <taxon>Lachnospirales</taxon>
        <taxon>Lachnospiraceae</taxon>
        <taxon>Blautia</taxon>
    </lineage>
</organism>
<dbReference type="PRINTS" id="PR00082">
    <property type="entry name" value="GLFDHDRGNASE"/>
</dbReference>
<evidence type="ECO:0000256" key="1">
    <source>
        <dbReference type="ARBA" id="ARBA00006382"/>
    </source>
</evidence>
<dbReference type="InterPro" id="IPR006095">
    <property type="entry name" value="Glu/Leu/Phe/Val/Trp_DH"/>
</dbReference>
<feature type="binding site" evidence="6">
    <location>
        <position position="71"/>
    </location>
    <ligand>
        <name>substrate</name>
    </ligand>
</feature>
<dbReference type="InterPro" id="IPR006097">
    <property type="entry name" value="Glu/Leu/Phe/Val/Trp_DH_dimer"/>
</dbReference>
<feature type="binding site" evidence="6">
    <location>
        <position position="191"/>
    </location>
    <ligand>
        <name>NAD(+)</name>
        <dbReference type="ChEBI" id="CHEBI:57540"/>
    </ligand>
</feature>
<feature type="binding site" evidence="6">
    <location>
        <position position="222"/>
    </location>
    <ligand>
        <name>NAD(+)</name>
        <dbReference type="ChEBI" id="CHEBI:57540"/>
    </ligand>
</feature>
<dbReference type="AlphaFoldDB" id="A0A9D2LW11"/>
<evidence type="ECO:0000256" key="4">
    <source>
        <dbReference type="PIRNR" id="PIRNR000185"/>
    </source>
</evidence>
<dbReference type="InterPro" id="IPR033922">
    <property type="entry name" value="NAD_bind_Glu_DH"/>
</dbReference>
<dbReference type="Gene3D" id="3.40.50.10860">
    <property type="entry name" value="Leucine Dehydrogenase, chain A, domain 1"/>
    <property type="match status" value="1"/>
</dbReference>
<evidence type="ECO:0000256" key="8">
    <source>
        <dbReference type="RuleBase" id="RU004417"/>
    </source>
</evidence>
<feature type="binding site" evidence="6">
    <location>
        <position position="353"/>
    </location>
    <ligand>
        <name>substrate</name>
    </ligand>
</feature>
<comment type="caution">
    <text evidence="10">The sequence shown here is derived from an EMBL/GenBank/DDBJ whole genome shotgun (WGS) entry which is preliminary data.</text>
</comment>
<keyword evidence="3 4" id="KW-0560">Oxidoreductase</keyword>
<dbReference type="GO" id="GO:0004352">
    <property type="term" value="F:glutamate dehydrogenase (NAD+) activity"/>
    <property type="evidence" value="ECO:0007669"/>
    <property type="project" value="TreeGrafter"/>
</dbReference>
<evidence type="ECO:0000256" key="6">
    <source>
        <dbReference type="PIRSR" id="PIRSR000185-2"/>
    </source>
</evidence>
<keyword evidence="6" id="KW-0520">NAD</keyword>
<evidence type="ECO:0000256" key="5">
    <source>
        <dbReference type="PIRSR" id="PIRSR000185-1"/>
    </source>
</evidence>
<dbReference type="InterPro" id="IPR014362">
    <property type="entry name" value="Glu_DH"/>
</dbReference>
<dbReference type="CDD" id="cd01076">
    <property type="entry name" value="NAD_bind_1_Glu_DH"/>
    <property type="match status" value="1"/>
</dbReference>
<evidence type="ECO:0000256" key="3">
    <source>
        <dbReference type="ARBA" id="ARBA00023002"/>
    </source>
</evidence>
<feature type="binding site" evidence="6">
    <location>
        <position position="95"/>
    </location>
    <ligand>
        <name>substrate</name>
    </ligand>
</feature>
<dbReference type="SUPFAM" id="SSF51735">
    <property type="entry name" value="NAD(P)-binding Rossmann-fold domains"/>
    <property type="match status" value="1"/>
</dbReference>
<evidence type="ECO:0000313" key="11">
    <source>
        <dbReference type="Proteomes" id="UP000823842"/>
    </source>
</evidence>
<reference evidence="10" key="1">
    <citation type="journal article" date="2021" name="PeerJ">
        <title>Extensive microbial diversity within the chicken gut microbiome revealed by metagenomics and culture.</title>
        <authorList>
            <person name="Gilroy R."/>
            <person name="Ravi A."/>
            <person name="Getino M."/>
            <person name="Pursley I."/>
            <person name="Horton D.L."/>
            <person name="Alikhan N.F."/>
            <person name="Baker D."/>
            <person name="Gharbi K."/>
            <person name="Hall N."/>
            <person name="Watson M."/>
            <person name="Adriaenssens E.M."/>
            <person name="Foster-Nyarko E."/>
            <person name="Jarju S."/>
            <person name="Secka A."/>
            <person name="Antonio M."/>
            <person name="Oren A."/>
            <person name="Chaudhuri R.R."/>
            <person name="La Ragione R."/>
            <person name="Hildebrand F."/>
            <person name="Pallen M.J."/>
        </authorList>
    </citation>
    <scope>NUCLEOTIDE SEQUENCE</scope>
    <source>
        <strain evidence="10">ChiSjej1B19-5720</strain>
    </source>
</reference>
<comment type="similarity">
    <text evidence="1 4 8">Belongs to the Glu/Leu/Phe/Val dehydrogenases family.</text>
</comment>
<dbReference type="InterPro" id="IPR033524">
    <property type="entry name" value="Glu/Leu/Phe/Val_DH_AS"/>
</dbReference>
<dbReference type="InterPro" id="IPR036291">
    <property type="entry name" value="NAD(P)-bd_dom_sf"/>
</dbReference>
<evidence type="ECO:0000259" key="9">
    <source>
        <dbReference type="SMART" id="SM00839"/>
    </source>
</evidence>
<keyword evidence="6" id="KW-0547">Nucleotide-binding</keyword>
<dbReference type="Proteomes" id="UP000823842">
    <property type="component" value="Unassembled WGS sequence"/>
</dbReference>
<feature type="domain" description="Glutamate/phenylalanine/leucine/valine/L-tryptophan dehydrogenase C-terminal" evidence="9">
    <location>
        <begin position="184"/>
        <end position="417"/>
    </location>
</feature>
<dbReference type="SUPFAM" id="SSF53223">
    <property type="entry name" value="Aminoacid dehydrogenase-like, N-terminal domain"/>
    <property type="match status" value="1"/>
</dbReference>
<name>A0A9D2LW11_9FIRM</name>
<gene>
    <name evidence="10" type="ORF">IAA06_14795</name>
</gene>
<protein>
    <recommendedName>
        <fullName evidence="2 4">Glutamate dehydrogenase</fullName>
    </recommendedName>
</protein>
<dbReference type="FunFam" id="3.40.50.10860:FF:000003">
    <property type="entry name" value="Glutamate dehydrogenase"/>
    <property type="match status" value="1"/>
</dbReference>
<dbReference type="Pfam" id="PF00208">
    <property type="entry name" value="ELFV_dehydrog"/>
    <property type="match status" value="1"/>
</dbReference>
<evidence type="ECO:0000256" key="7">
    <source>
        <dbReference type="PIRSR" id="PIRSR000185-3"/>
    </source>
</evidence>
<dbReference type="PANTHER" id="PTHR11606:SF13">
    <property type="entry name" value="GLUTAMATE DEHYDROGENASE 1, MITOCHONDRIAL"/>
    <property type="match status" value="1"/>
</dbReference>
<dbReference type="PROSITE" id="PS00074">
    <property type="entry name" value="GLFV_DEHYDROGENASE"/>
    <property type="match status" value="1"/>
</dbReference>
<proteinExistence type="inferred from homology"/>
<dbReference type="SMART" id="SM00839">
    <property type="entry name" value="ELFV_dehydrog"/>
    <property type="match status" value="1"/>
</dbReference>
<dbReference type="InterPro" id="IPR046346">
    <property type="entry name" value="Aminoacid_DH-like_N_sf"/>
</dbReference>
<feature type="site" description="Important for catalysis" evidence="7">
    <location>
        <position position="147"/>
    </location>
</feature>
<dbReference type="GO" id="GO:0000166">
    <property type="term" value="F:nucleotide binding"/>
    <property type="evidence" value="ECO:0007669"/>
    <property type="project" value="UniProtKB-KW"/>
</dbReference>
<dbReference type="PANTHER" id="PTHR11606">
    <property type="entry name" value="GLUTAMATE DEHYDROGENASE"/>
    <property type="match status" value="1"/>
</dbReference>
<dbReference type="PIRSF" id="PIRSF000185">
    <property type="entry name" value="Glu_DH"/>
    <property type="match status" value="1"/>
</dbReference>
<evidence type="ECO:0000313" key="10">
    <source>
        <dbReference type="EMBL" id="HJB30039.1"/>
    </source>
</evidence>
<accession>A0A9D2LW11</accession>
<dbReference type="Pfam" id="PF02812">
    <property type="entry name" value="ELFV_dehydrog_N"/>
    <property type="match status" value="1"/>
</dbReference>
<dbReference type="Gene3D" id="3.40.50.720">
    <property type="entry name" value="NAD(P)-binding Rossmann-like Domain"/>
    <property type="match status" value="1"/>
</dbReference>
<dbReference type="GO" id="GO:0006538">
    <property type="term" value="P:L-glutamate catabolic process"/>
    <property type="evidence" value="ECO:0007669"/>
    <property type="project" value="TreeGrafter"/>
</dbReference>
<sequence>MKEQAYNPYENMLHVLDEAAEKLGLQRSEYETLRYPERELTVSIPVKMDNGEIRVFEGYRVQHNSARGPYKGGIRYHQDSDLNEVKALSAWMSFKCAVVNIPYGGAKGGVKVDPRELSREELIRLTRRYTTRILPVIGPDQDIPAPDVNTNGEVMGWIMDTYSMFKGHAVPGVVTGKPVEIGGSIGRTEATGRGVTIIALQCLENMGMDPDTQAYAIQGMGNVGGTAARILYESGKKIVAAGDYSGGVYKEDGLDIPQISQYLSDKKNCLKNYQGEGVKHLTNDELLTCKCDVLIPAALENQITADNAERIQAKVIIEAANGPTTVEADKILERRGIVVVPDILANAGGVVVSYFEWVQNIQSMAWDLEEVNKTLKKIMLKAYNDVDAMAKEKNTTMRMGAYMVAIDRIVTAGKLRGGPISMA</sequence>
<dbReference type="EMBL" id="DWYZ01000284">
    <property type="protein sequence ID" value="HJB30039.1"/>
    <property type="molecule type" value="Genomic_DNA"/>
</dbReference>
<feature type="active site" description="Proton donor" evidence="5">
    <location>
        <position position="107"/>
    </location>
</feature>